<dbReference type="SUPFAM" id="SSF53448">
    <property type="entry name" value="Nucleotide-diphospho-sugar transferases"/>
    <property type="match status" value="1"/>
</dbReference>
<dbReference type="Proteomes" id="UP001374803">
    <property type="component" value="Chromosome"/>
</dbReference>
<dbReference type="EMBL" id="CP089983">
    <property type="protein sequence ID" value="WXB02010.1"/>
    <property type="molecule type" value="Genomic_DNA"/>
</dbReference>
<dbReference type="InterPro" id="IPR029044">
    <property type="entry name" value="Nucleotide-diphossugar_trans"/>
</dbReference>
<name>A0ABZ2KYF0_9BACT</name>
<evidence type="ECO:0000313" key="1">
    <source>
        <dbReference type="EMBL" id="WXB02010.1"/>
    </source>
</evidence>
<accession>A0ABZ2KYF0</accession>
<evidence type="ECO:0000313" key="2">
    <source>
        <dbReference type="Proteomes" id="UP001374803"/>
    </source>
</evidence>
<gene>
    <name evidence="1" type="ORF">LVJ94_34495</name>
</gene>
<dbReference type="RefSeq" id="WP_394831636.1">
    <property type="nucleotide sequence ID" value="NZ_CP089929.1"/>
</dbReference>
<organism evidence="1 2">
    <name type="scientific">Pendulispora rubella</name>
    <dbReference type="NCBI Taxonomy" id="2741070"/>
    <lineage>
        <taxon>Bacteria</taxon>
        <taxon>Pseudomonadati</taxon>
        <taxon>Myxococcota</taxon>
        <taxon>Myxococcia</taxon>
        <taxon>Myxococcales</taxon>
        <taxon>Sorangiineae</taxon>
        <taxon>Pendulisporaceae</taxon>
        <taxon>Pendulispora</taxon>
    </lineage>
</organism>
<evidence type="ECO:0008006" key="3">
    <source>
        <dbReference type="Google" id="ProtNLM"/>
    </source>
</evidence>
<sequence>MRSARHYDAAAEIHVACFGSLSPLLAATADDVGARVHRYDAEDPKWMFWLKWIAVRRLHECLPEHTILMDNDTFVLGALSDFVDCHARHDICGRLDPGCERGAEERWVGNTRIRPVMWWPTMDAICSAVGARPLDIINVGFVLFANGSMRKFAGEIDSMYELEELWRLGELPYPCANRRIVDQIAATIAVGMLDASFHPISELDVPYFFEVAAETGGGRRPVVVHTWDAWYRDALTRYLGPQALASFDQHCAQGVGTSVEETEKDERKP</sequence>
<reference evidence="1" key="1">
    <citation type="submission" date="2021-12" db="EMBL/GenBank/DDBJ databases">
        <title>Discovery of the Pendulisporaceae a myxobacterial family with distinct sporulation behavior and unique specialized metabolism.</title>
        <authorList>
            <person name="Garcia R."/>
            <person name="Popoff A."/>
            <person name="Bader C.D."/>
            <person name="Loehr J."/>
            <person name="Walesch S."/>
            <person name="Walt C."/>
            <person name="Boldt J."/>
            <person name="Bunk B."/>
            <person name="Haeckl F.J.F.P.J."/>
            <person name="Gunesch A.P."/>
            <person name="Birkelbach J."/>
            <person name="Nuebel U."/>
            <person name="Pietschmann T."/>
            <person name="Bach T."/>
            <person name="Mueller R."/>
        </authorList>
    </citation>
    <scope>NUCLEOTIDE SEQUENCE</scope>
    <source>
        <strain evidence="1">MSr11367</strain>
    </source>
</reference>
<protein>
    <recommendedName>
        <fullName evidence="3">Hexosyltransferase</fullName>
    </recommendedName>
</protein>
<keyword evidence="2" id="KW-1185">Reference proteome</keyword>
<proteinExistence type="predicted"/>